<keyword evidence="6" id="KW-1185">Reference proteome</keyword>
<dbReference type="PANTHER" id="PTHR31302:SF31">
    <property type="entry name" value="PHOSPHODIESTERASE YAEI"/>
    <property type="match status" value="1"/>
</dbReference>
<organism evidence="5 6">
    <name type="scientific">Mangrovibacterium diazotrophicum</name>
    <dbReference type="NCBI Taxonomy" id="1261403"/>
    <lineage>
        <taxon>Bacteria</taxon>
        <taxon>Pseudomonadati</taxon>
        <taxon>Bacteroidota</taxon>
        <taxon>Bacteroidia</taxon>
        <taxon>Marinilabiliales</taxon>
        <taxon>Prolixibacteraceae</taxon>
        <taxon>Mangrovibacterium</taxon>
    </lineage>
</organism>
<evidence type="ECO:0000256" key="3">
    <source>
        <dbReference type="SAM" id="Phobius"/>
    </source>
</evidence>
<dbReference type="RefSeq" id="WP_120271509.1">
    <property type="nucleotide sequence ID" value="NZ_RAPN01000001.1"/>
</dbReference>
<dbReference type="CDD" id="cd07385">
    <property type="entry name" value="MPP_YkuE_C"/>
    <property type="match status" value="1"/>
</dbReference>
<feature type="transmembrane region" description="Helical" evidence="3">
    <location>
        <begin position="6"/>
        <end position="27"/>
    </location>
</feature>
<dbReference type="GO" id="GO:0008758">
    <property type="term" value="F:UDP-2,3-diacylglucosamine hydrolase activity"/>
    <property type="evidence" value="ECO:0007669"/>
    <property type="project" value="TreeGrafter"/>
</dbReference>
<evidence type="ECO:0000313" key="5">
    <source>
        <dbReference type="EMBL" id="RKD90077.1"/>
    </source>
</evidence>
<protein>
    <recommendedName>
        <fullName evidence="4">Calcineurin-like phosphoesterase domain-containing protein</fullName>
    </recommendedName>
</protein>
<accession>A0A419W3M6</accession>
<keyword evidence="3" id="KW-0812">Transmembrane</keyword>
<gene>
    <name evidence="5" type="ORF">BC643_0413</name>
</gene>
<dbReference type="InterPro" id="IPR029052">
    <property type="entry name" value="Metallo-depent_PP-like"/>
</dbReference>
<keyword evidence="3" id="KW-1133">Transmembrane helix</keyword>
<evidence type="ECO:0000256" key="1">
    <source>
        <dbReference type="ARBA" id="ARBA00022723"/>
    </source>
</evidence>
<dbReference type="GO" id="GO:0016020">
    <property type="term" value="C:membrane"/>
    <property type="evidence" value="ECO:0007669"/>
    <property type="project" value="GOC"/>
</dbReference>
<keyword evidence="1" id="KW-0479">Metal-binding</keyword>
<sequence length="407" mass="46027">MRGIPGSAVILFFVAILVVELFAYLGIIQLVSGKRQRRFFSIIYWAVTISFLGIWLTAFLNPDKIRETTDYSFFYFVISITILNLVPKGLSAVSALISFPFRMFRKKVIANTIMLSGLLLSFGLLLSIGYGISLGKETLQTNQVDLHFDSLPAELDGLKLVQISDFHLGSFSNDDFLVKTSEEINRLQPDIIVFTGDMVNNYYQEMNGFEEALLAMNAPYGKFAIFGNHDYGDYSNWKMPEAKVANHAEIIRKIRAAGFDLLRNQHAKINMRDTSLYMIGVENWGHKPFPQYAELDTAMENVPQNSFQILLTHDPAHWKDEVIRKTNIPLSLSGHTHGGQLGVKIAGITFSPMYFVQTLWAGLYHHENQYLYVNQGYGCVGFPGRIDMNPEITLLTLHSNRVETDGQ</sequence>
<keyword evidence="3" id="KW-0472">Membrane</keyword>
<dbReference type="OrthoDB" id="9780884at2"/>
<dbReference type="EMBL" id="RAPN01000001">
    <property type="protein sequence ID" value="RKD90077.1"/>
    <property type="molecule type" value="Genomic_DNA"/>
</dbReference>
<dbReference type="InterPro" id="IPR004843">
    <property type="entry name" value="Calcineurin-like_PHP"/>
</dbReference>
<dbReference type="Proteomes" id="UP000283387">
    <property type="component" value="Unassembled WGS sequence"/>
</dbReference>
<evidence type="ECO:0000256" key="2">
    <source>
        <dbReference type="ARBA" id="ARBA00022801"/>
    </source>
</evidence>
<dbReference type="SUPFAM" id="SSF56300">
    <property type="entry name" value="Metallo-dependent phosphatases"/>
    <property type="match status" value="1"/>
</dbReference>
<dbReference type="Pfam" id="PF00149">
    <property type="entry name" value="Metallophos"/>
    <property type="match status" value="1"/>
</dbReference>
<dbReference type="GO" id="GO:0009245">
    <property type="term" value="P:lipid A biosynthetic process"/>
    <property type="evidence" value="ECO:0007669"/>
    <property type="project" value="TreeGrafter"/>
</dbReference>
<evidence type="ECO:0000259" key="4">
    <source>
        <dbReference type="Pfam" id="PF00149"/>
    </source>
</evidence>
<keyword evidence="2" id="KW-0378">Hydrolase</keyword>
<proteinExistence type="predicted"/>
<feature type="transmembrane region" description="Helical" evidence="3">
    <location>
        <begin position="39"/>
        <end position="60"/>
    </location>
</feature>
<dbReference type="GO" id="GO:0046872">
    <property type="term" value="F:metal ion binding"/>
    <property type="evidence" value="ECO:0007669"/>
    <property type="project" value="UniProtKB-KW"/>
</dbReference>
<dbReference type="AlphaFoldDB" id="A0A419W3M6"/>
<reference evidence="5 6" key="1">
    <citation type="submission" date="2018-09" db="EMBL/GenBank/DDBJ databases">
        <title>Genomic Encyclopedia of Archaeal and Bacterial Type Strains, Phase II (KMG-II): from individual species to whole genera.</title>
        <authorList>
            <person name="Goeker M."/>
        </authorList>
    </citation>
    <scope>NUCLEOTIDE SEQUENCE [LARGE SCALE GENOMIC DNA]</scope>
    <source>
        <strain evidence="5 6">DSM 27148</strain>
    </source>
</reference>
<name>A0A419W3M6_9BACT</name>
<feature type="transmembrane region" description="Helical" evidence="3">
    <location>
        <begin position="108"/>
        <end position="132"/>
    </location>
</feature>
<feature type="domain" description="Calcineurin-like phosphoesterase" evidence="4">
    <location>
        <begin position="159"/>
        <end position="338"/>
    </location>
</feature>
<evidence type="ECO:0000313" key="6">
    <source>
        <dbReference type="Proteomes" id="UP000283387"/>
    </source>
</evidence>
<dbReference type="Gene3D" id="3.60.21.10">
    <property type="match status" value="1"/>
</dbReference>
<dbReference type="PANTHER" id="PTHR31302">
    <property type="entry name" value="TRANSMEMBRANE PROTEIN WITH METALLOPHOSPHOESTERASE DOMAIN-RELATED"/>
    <property type="match status" value="1"/>
</dbReference>
<dbReference type="InterPro" id="IPR051158">
    <property type="entry name" value="Metallophosphoesterase_sf"/>
</dbReference>
<comment type="caution">
    <text evidence="5">The sequence shown here is derived from an EMBL/GenBank/DDBJ whole genome shotgun (WGS) entry which is preliminary data.</text>
</comment>
<feature type="transmembrane region" description="Helical" evidence="3">
    <location>
        <begin position="72"/>
        <end position="96"/>
    </location>
</feature>